<gene>
    <name evidence="2" type="ORF">TRIHO_27030</name>
</gene>
<accession>A0A132BVI1</accession>
<feature type="region of interest" description="Disordered" evidence="1">
    <location>
        <begin position="83"/>
        <end position="104"/>
    </location>
</feature>
<evidence type="ECO:0000313" key="3">
    <source>
        <dbReference type="Proteomes" id="UP000068382"/>
    </source>
</evidence>
<dbReference type="OrthoDB" id="7875078at2"/>
<dbReference type="EMBL" id="LPUY01000075">
    <property type="protein sequence ID" value="KUP92399.1"/>
    <property type="molecule type" value="Genomic_DNA"/>
</dbReference>
<dbReference type="AlphaFoldDB" id="A0A132BVI1"/>
<reference evidence="2 3" key="1">
    <citation type="submission" date="2015-12" db="EMBL/GenBank/DDBJ databases">
        <title>Genome sequence of the marine Rhodobacteraceae strain O3.65, Candidatus Tritonibacter horizontis.</title>
        <authorList>
            <person name="Poehlein A."/>
            <person name="Giebel H.A."/>
            <person name="Voget S."/>
            <person name="Brinkhoff T."/>
        </authorList>
    </citation>
    <scope>NUCLEOTIDE SEQUENCE [LARGE SCALE GENOMIC DNA]</scope>
    <source>
        <strain evidence="2 3">O3.65</strain>
    </source>
</reference>
<evidence type="ECO:0000256" key="1">
    <source>
        <dbReference type="SAM" id="MobiDB-lite"/>
    </source>
</evidence>
<organism evidence="2 3">
    <name type="scientific">Tritonibacter horizontis</name>
    <dbReference type="NCBI Taxonomy" id="1768241"/>
    <lineage>
        <taxon>Bacteria</taxon>
        <taxon>Pseudomonadati</taxon>
        <taxon>Pseudomonadota</taxon>
        <taxon>Alphaproteobacteria</taxon>
        <taxon>Rhodobacterales</taxon>
        <taxon>Paracoccaceae</taxon>
        <taxon>Tritonibacter</taxon>
    </lineage>
</organism>
<evidence type="ECO:0000313" key="2">
    <source>
        <dbReference type="EMBL" id="KUP92399.1"/>
    </source>
</evidence>
<dbReference type="RefSeq" id="WP_068244588.1">
    <property type="nucleotide sequence ID" value="NZ_LPUY01000075.1"/>
</dbReference>
<feature type="region of interest" description="Disordered" evidence="1">
    <location>
        <begin position="50"/>
        <end position="69"/>
    </location>
</feature>
<comment type="caution">
    <text evidence="2">The sequence shown here is derived from an EMBL/GenBank/DDBJ whole genome shotgun (WGS) entry which is preliminary data.</text>
</comment>
<name>A0A132BVI1_9RHOB</name>
<proteinExistence type="predicted"/>
<protein>
    <submittedName>
        <fullName evidence="2">Uncharacterized protein</fullName>
    </submittedName>
</protein>
<dbReference type="Proteomes" id="UP000068382">
    <property type="component" value="Unassembled WGS sequence"/>
</dbReference>
<keyword evidence="3" id="KW-1185">Reference proteome</keyword>
<sequence length="104" mass="11136">MSTQQENQAELANVPDIAARYRAASSSASTQQLANAMALLQKSAAGAVFPREATSDDAPAPDVPSKKMARTCASNELAFMSRRSPFRTSEREASRRYAGAKTVI</sequence>